<dbReference type="EMBL" id="SNYH01000003">
    <property type="protein sequence ID" value="TDQ27681.1"/>
    <property type="molecule type" value="Genomic_DNA"/>
</dbReference>
<dbReference type="AlphaFoldDB" id="A0A4R6TIK0"/>
<comment type="caution">
    <text evidence="1">The sequence shown here is derived from an EMBL/GenBank/DDBJ whole genome shotgun (WGS) entry which is preliminary data.</text>
</comment>
<dbReference type="RefSeq" id="WP_133535661.1">
    <property type="nucleotide sequence ID" value="NZ_SNYH01000003.1"/>
</dbReference>
<accession>A0A4R6TIK0</accession>
<sequence length="65" mass="7520">MYYTKERVEITKRIEKGLTKLFIGMSVEVRNEAENHAKDIGSYTYESYTDNESGKRVVIGFAVPR</sequence>
<organism evidence="1 2">
    <name type="scientific">Tenacibaculum caenipelagi</name>
    <dbReference type="NCBI Taxonomy" id="1325435"/>
    <lineage>
        <taxon>Bacteria</taxon>
        <taxon>Pseudomonadati</taxon>
        <taxon>Bacteroidota</taxon>
        <taxon>Flavobacteriia</taxon>
        <taxon>Flavobacteriales</taxon>
        <taxon>Flavobacteriaceae</taxon>
        <taxon>Tenacibaculum</taxon>
    </lineage>
</organism>
<dbReference type="Proteomes" id="UP000295390">
    <property type="component" value="Unassembled WGS sequence"/>
</dbReference>
<reference evidence="1 2" key="1">
    <citation type="submission" date="2019-03" db="EMBL/GenBank/DDBJ databases">
        <title>Genomic Encyclopedia of Type Strains, Phase III (KMG-III): the genomes of soil and plant-associated and newly described type strains.</title>
        <authorList>
            <person name="Whitman W."/>
        </authorList>
    </citation>
    <scope>NUCLEOTIDE SEQUENCE [LARGE SCALE GENOMIC DNA]</scope>
    <source>
        <strain evidence="1 2">CECT 8283</strain>
    </source>
</reference>
<protein>
    <submittedName>
        <fullName evidence="1">Uncharacterized protein</fullName>
    </submittedName>
</protein>
<proteinExistence type="predicted"/>
<evidence type="ECO:0000313" key="1">
    <source>
        <dbReference type="EMBL" id="TDQ27681.1"/>
    </source>
</evidence>
<name>A0A4R6TIK0_9FLAO</name>
<evidence type="ECO:0000313" key="2">
    <source>
        <dbReference type="Proteomes" id="UP000295390"/>
    </source>
</evidence>
<gene>
    <name evidence="1" type="ORF">DFQ07_1532</name>
</gene>
<keyword evidence="2" id="KW-1185">Reference proteome</keyword>
<dbReference type="OrthoDB" id="9955085at2"/>